<dbReference type="InterPro" id="IPR010419">
    <property type="entry name" value="CO_DH_gsu"/>
</dbReference>
<dbReference type="Proteomes" id="UP000635071">
    <property type="component" value="Unassembled WGS sequence"/>
</dbReference>
<dbReference type="SUPFAM" id="SSF55961">
    <property type="entry name" value="Bet v1-like"/>
    <property type="match status" value="1"/>
</dbReference>
<reference evidence="3" key="2">
    <citation type="submission" date="2020-09" db="EMBL/GenBank/DDBJ databases">
        <authorList>
            <person name="Sun Q."/>
            <person name="Zhou Y."/>
        </authorList>
    </citation>
    <scope>NUCLEOTIDE SEQUENCE</scope>
    <source>
        <strain evidence="3">CGMCC 1.15519</strain>
    </source>
</reference>
<dbReference type="PANTHER" id="PTHR38588:SF1">
    <property type="entry name" value="BLL0334 PROTEIN"/>
    <property type="match status" value="1"/>
</dbReference>
<dbReference type="CDD" id="cd05018">
    <property type="entry name" value="CoxG"/>
    <property type="match status" value="1"/>
</dbReference>
<dbReference type="EMBL" id="BMJM01000001">
    <property type="protein sequence ID" value="GGD99338.1"/>
    <property type="molecule type" value="Genomic_DNA"/>
</dbReference>
<keyword evidence="2" id="KW-0472">Membrane</keyword>
<accession>A0A916ZJF9</accession>
<evidence type="ECO:0000256" key="1">
    <source>
        <dbReference type="SAM" id="MobiDB-lite"/>
    </source>
</evidence>
<name>A0A916ZJF9_9SPHN</name>
<dbReference type="Pfam" id="PF06240">
    <property type="entry name" value="COXG"/>
    <property type="match status" value="1"/>
</dbReference>
<sequence>MEMNGDVLIAAPRPRVWAALNDPQVLARCIDGVETLTRVTGDDGERFEGKMNARVGPVRATFTGQVTLVDIVAPESYRLVGEGKGGVAGFAKGEAAVSLAETTPETTTLSYTVKSSVGGKLAQLGARLIEGTAKTYAETFFARLKAEVESADIPAAAPPIAANSPETAPAPAPEAPVMPHSKVEKGGISPLVWGGLLILAVLAFLLWQWR</sequence>
<dbReference type="AlphaFoldDB" id="A0A916ZJF9"/>
<protein>
    <recommendedName>
        <fullName evidence="5">Carbon monoxide dehydrogenase</fullName>
    </recommendedName>
</protein>
<feature type="transmembrane region" description="Helical" evidence="2">
    <location>
        <begin position="191"/>
        <end position="209"/>
    </location>
</feature>
<feature type="region of interest" description="Disordered" evidence="1">
    <location>
        <begin position="157"/>
        <end position="179"/>
    </location>
</feature>
<feature type="compositionally biased region" description="Low complexity" evidence="1">
    <location>
        <begin position="157"/>
        <end position="167"/>
    </location>
</feature>
<reference evidence="3" key="1">
    <citation type="journal article" date="2014" name="Int. J. Syst. Evol. Microbiol.">
        <title>Complete genome sequence of Corynebacterium casei LMG S-19264T (=DSM 44701T), isolated from a smear-ripened cheese.</title>
        <authorList>
            <consortium name="US DOE Joint Genome Institute (JGI-PGF)"/>
            <person name="Walter F."/>
            <person name="Albersmeier A."/>
            <person name="Kalinowski J."/>
            <person name="Ruckert C."/>
        </authorList>
    </citation>
    <scope>NUCLEOTIDE SEQUENCE</scope>
    <source>
        <strain evidence="3">CGMCC 1.15519</strain>
    </source>
</reference>
<evidence type="ECO:0000256" key="2">
    <source>
        <dbReference type="SAM" id="Phobius"/>
    </source>
</evidence>
<dbReference type="InterPro" id="IPR023393">
    <property type="entry name" value="START-like_dom_sf"/>
</dbReference>
<evidence type="ECO:0000313" key="3">
    <source>
        <dbReference type="EMBL" id="GGD99338.1"/>
    </source>
</evidence>
<evidence type="ECO:0000313" key="4">
    <source>
        <dbReference type="Proteomes" id="UP000635071"/>
    </source>
</evidence>
<proteinExistence type="predicted"/>
<comment type="caution">
    <text evidence="3">The sequence shown here is derived from an EMBL/GenBank/DDBJ whole genome shotgun (WGS) entry which is preliminary data.</text>
</comment>
<keyword evidence="2" id="KW-0812">Transmembrane</keyword>
<dbReference type="PANTHER" id="PTHR38588">
    <property type="entry name" value="BLL0334 PROTEIN"/>
    <property type="match status" value="1"/>
</dbReference>
<dbReference type="Gene3D" id="3.30.530.20">
    <property type="match status" value="1"/>
</dbReference>
<keyword evidence="2" id="KW-1133">Transmembrane helix</keyword>
<organism evidence="3 4">
    <name type="scientific">Sandarakinorhabdus glacialis</name>
    <dbReference type="NCBI Taxonomy" id="1614636"/>
    <lineage>
        <taxon>Bacteria</taxon>
        <taxon>Pseudomonadati</taxon>
        <taxon>Pseudomonadota</taxon>
        <taxon>Alphaproteobacteria</taxon>
        <taxon>Sphingomonadales</taxon>
        <taxon>Sphingosinicellaceae</taxon>
        <taxon>Sandarakinorhabdus</taxon>
    </lineage>
</organism>
<gene>
    <name evidence="3" type="ORF">GCM10011529_01830</name>
</gene>
<evidence type="ECO:0008006" key="5">
    <source>
        <dbReference type="Google" id="ProtNLM"/>
    </source>
</evidence>
<keyword evidence="4" id="KW-1185">Reference proteome</keyword>